<dbReference type="STRING" id="2020962.A0A2N1JAS2"/>
<evidence type="ECO:0000313" key="8">
    <source>
        <dbReference type="Proteomes" id="UP000232875"/>
    </source>
</evidence>
<feature type="compositionally biased region" description="Polar residues" evidence="5">
    <location>
        <begin position="766"/>
        <end position="791"/>
    </location>
</feature>
<dbReference type="Pfam" id="PF12755">
    <property type="entry name" value="Vac14_Fab1_bd"/>
    <property type="match status" value="1"/>
</dbReference>
<dbReference type="InterPro" id="IPR000357">
    <property type="entry name" value="HEAT"/>
</dbReference>
<name>A0A2N1JAS2_9BASI</name>
<gene>
    <name evidence="7" type="ORF">MVES_002328</name>
</gene>
<evidence type="ECO:0000313" key="7">
    <source>
        <dbReference type="EMBL" id="PKI83658.1"/>
    </source>
</evidence>
<dbReference type="Gene3D" id="1.25.10.10">
    <property type="entry name" value="Leucine-rich Repeat Variant"/>
    <property type="match status" value="3"/>
</dbReference>
<dbReference type="InterPro" id="IPR026825">
    <property type="entry name" value="Vac14"/>
</dbReference>
<feature type="region of interest" description="Disordered" evidence="5">
    <location>
        <begin position="766"/>
        <end position="803"/>
    </location>
</feature>
<dbReference type="GO" id="GO:0000329">
    <property type="term" value="C:fungal-type vacuole membrane"/>
    <property type="evidence" value="ECO:0007669"/>
    <property type="project" value="TreeGrafter"/>
</dbReference>
<evidence type="ECO:0000256" key="4">
    <source>
        <dbReference type="ARBA" id="ARBA00023136"/>
    </source>
</evidence>
<dbReference type="GO" id="GO:0070772">
    <property type="term" value="C:PAS complex"/>
    <property type="evidence" value="ECO:0007669"/>
    <property type="project" value="InterPro"/>
</dbReference>
<evidence type="ECO:0000259" key="6">
    <source>
        <dbReference type="Pfam" id="PF11916"/>
    </source>
</evidence>
<dbReference type="Pfam" id="PF02985">
    <property type="entry name" value="HEAT"/>
    <property type="match status" value="1"/>
</dbReference>
<feature type="domain" description="Vacuolar protein 14 C-terminal Fig4-binding" evidence="6">
    <location>
        <begin position="538"/>
        <end position="715"/>
    </location>
</feature>
<evidence type="ECO:0000256" key="5">
    <source>
        <dbReference type="SAM" id="MobiDB-lite"/>
    </source>
</evidence>
<keyword evidence="4" id="KW-0472">Membrane</keyword>
<dbReference type="SUPFAM" id="SSF48371">
    <property type="entry name" value="ARM repeat"/>
    <property type="match status" value="1"/>
</dbReference>
<dbReference type="EMBL" id="KZ454991">
    <property type="protein sequence ID" value="PKI83658.1"/>
    <property type="molecule type" value="Genomic_DNA"/>
</dbReference>
<protein>
    <recommendedName>
        <fullName evidence="6">Vacuolar protein 14 C-terminal Fig4-binding domain-containing protein</fullName>
    </recommendedName>
</protein>
<keyword evidence="3" id="KW-0677">Repeat</keyword>
<dbReference type="AlphaFoldDB" id="A0A2N1JAS2"/>
<comment type="similarity">
    <text evidence="2">Belongs to the VAC14 family.</text>
</comment>
<dbReference type="InterPro" id="IPR011989">
    <property type="entry name" value="ARM-like"/>
</dbReference>
<evidence type="ECO:0000256" key="3">
    <source>
        <dbReference type="ARBA" id="ARBA00022737"/>
    </source>
</evidence>
<dbReference type="PANTHER" id="PTHR16023">
    <property type="entry name" value="TAX1 BINDING PROTEIN-RELATED"/>
    <property type="match status" value="1"/>
</dbReference>
<accession>A0A2N1JAS2</accession>
<organism evidence="7 8">
    <name type="scientific">Malassezia vespertilionis</name>
    <dbReference type="NCBI Taxonomy" id="2020962"/>
    <lineage>
        <taxon>Eukaryota</taxon>
        <taxon>Fungi</taxon>
        <taxon>Dikarya</taxon>
        <taxon>Basidiomycota</taxon>
        <taxon>Ustilaginomycotina</taxon>
        <taxon>Malasseziomycetes</taxon>
        <taxon>Malasseziales</taxon>
        <taxon>Malasseziaceae</taxon>
        <taxon>Malassezia</taxon>
    </lineage>
</organism>
<dbReference type="GO" id="GO:0006661">
    <property type="term" value="P:phosphatidylinositol biosynthetic process"/>
    <property type="evidence" value="ECO:0007669"/>
    <property type="project" value="InterPro"/>
</dbReference>
<dbReference type="PANTHER" id="PTHR16023:SF0">
    <property type="entry name" value="PROTEIN VAC14 HOMOLOG"/>
    <property type="match status" value="1"/>
</dbReference>
<dbReference type="OrthoDB" id="5574975at2759"/>
<evidence type="ECO:0000256" key="1">
    <source>
        <dbReference type="ARBA" id="ARBA00004308"/>
    </source>
</evidence>
<evidence type="ECO:0000256" key="2">
    <source>
        <dbReference type="ARBA" id="ARBA00010225"/>
    </source>
</evidence>
<comment type="subcellular location">
    <subcellularLocation>
        <location evidence="1">Endomembrane system</location>
    </subcellularLocation>
</comment>
<reference evidence="7 8" key="1">
    <citation type="submission" date="2017-10" db="EMBL/GenBank/DDBJ databases">
        <title>A novel species of cold-tolerant Malassezia isolated from bats.</title>
        <authorList>
            <person name="Lorch J.M."/>
            <person name="Palmer J.M."/>
            <person name="Vanderwolf K.J."/>
            <person name="Schmidt K.Z."/>
            <person name="Verant M.L."/>
            <person name="Weller T.J."/>
            <person name="Blehert D.S."/>
        </authorList>
    </citation>
    <scope>NUCLEOTIDE SEQUENCE [LARGE SCALE GENOMIC DNA]</scope>
    <source>
        <strain evidence="7 8">NWHC:44797-103</strain>
    </source>
</reference>
<proteinExistence type="inferred from homology"/>
<dbReference type="InterPro" id="IPR021841">
    <property type="entry name" value="VAC14_Fig4p-bd"/>
</dbReference>
<keyword evidence="8" id="KW-1185">Reference proteome</keyword>
<dbReference type="GO" id="GO:0010008">
    <property type="term" value="C:endosome membrane"/>
    <property type="evidence" value="ECO:0007669"/>
    <property type="project" value="TreeGrafter"/>
</dbReference>
<dbReference type="Proteomes" id="UP000232875">
    <property type="component" value="Unassembled WGS sequence"/>
</dbReference>
<dbReference type="InterPro" id="IPR016024">
    <property type="entry name" value="ARM-type_fold"/>
</dbReference>
<sequence>MLTQRLFKGASLTLDPSLQKALFDRVYDRRKAAALELERQVRDCMAKNDRTRVFQIIEQLCTFLTSPEKNANARNGGLIGLAGVSIALGQEMAGHLGTFIVPVLGCFQDPDAKTRYFACESFYNISKVCKGEILIYFNDIFVVLAKLAADTEVSVKNGAELLDRLFKDIVTDFAPHYVSVYQNVPQIRAKQDKEQGILGGENEFSLAREKAANERHMDELHLQTEERNKAMNKAFSLARFVPLLAAHMKVINPLTRNYLVGWITVFDAVPDLQLVMYLPFFLQYLFEYLSDPNTDVRVATAEALTNFLHEIRVAAEHGNALPLSAKNTEYERPDDPDDDKLLLVHTNAMRIEYVDIFEILLEQISSPDQETKATTLEWITEFLQLVPQLVVPFTPRLILVILPYLAQPIPAIRNAATESNAQLLHAVEMMDTAEGSSHPGFDSFATINALKQHLHDENDRTRLNALEWLTMLHAKSPSKLLTMEDGSVSFLLSVLSDPSEEVVLCDLHLLTQICSAFDERHFQRFIQDLLELFHTDTHLLEKWGSMIIRQLCIEMDTERVFCTLASSLEASLDLEFVGLMVQNLNMILVAAPELSSLRHRLRTLDEKKNQTLFTGLFHCWCHNAISAFCLCLLTQSYEHAYNLLRIIGEMDITLAMLIQIDKLVQLIESPIFTSLRLHLLEPTMYPYLFKCLYGLMMLLPQSSAFATLRNRLHAVNGVGCIKDPEARTRPKPNSAQLPWDELFAHFCEVQKRYETIREQQIAQTTARFEQSSLSSEVQRESTPTSEPQTAVSRLRRRANESIN</sequence>
<dbReference type="Pfam" id="PF11916">
    <property type="entry name" value="Vac14_Fig4_bd"/>
    <property type="match status" value="1"/>
</dbReference>